<dbReference type="SUPFAM" id="SSF63965">
    <property type="entry name" value="Precorrin-8X methylmutase CbiC/CobH"/>
    <property type="match status" value="1"/>
</dbReference>
<sequence length="211" mass="22888">MNHINLEKVLPGEIEARSFEIITEELGDTPLIPGTEQIVKRCIHTSADFDYAKNLVFSDGSVDCALEALKNGASIVTDTQMGKAGINKKRLEKYGGKVYCFMADEDVARSAKENGTTRATASMEKAAALDEKLIFAIGNAPTALVHLYEMIQEKRLDPELIIAVPVGFVNVVQSKELILALEETPSIVARGRKGGSNIAACICNALLYMLD</sequence>
<dbReference type="GO" id="GO:0016993">
    <property type="term" value="F:precorrin-8X methylmutase activity"/>
    <property type="evidence" value="ECO:0007669"/>
    <property type="project" value="InterPro"/>
</dbReference>
<dbReference type="RefSeq" id="WP_050639839.1">
    <property type="nucleotide sequence ID" value="NZ_CABKUE010000007.1"/>
</dbReference>
<feature type="domain" description="Cobalamin biosynthesis precorrin-8X methylmutase CobH/CbiC" evidence="5">
    <location>
        <begin position="13"/>
        <end position="209"/>
    </location>
</feature>
<dbReference type="UniPathway" id="UPA00148"/>
<dbReference type="InterPro" id="IPR003722">
    <property type="entry name" value="Cbl_synth_CobH/CbiC"/>
</dbReference>
<comment type="pathway">
    <text evidence="1">Cofactor biosynthesis; adenosylcobalamin biosynthesis.</text>
</comment>
<dbReference type="InterPro" id="IPR036588">
    <property type="entry name" value="CobH/CbiC_sf"/>
</dbReference>
<dbReference type="Gene3D" id="3.40.50.10230">
    <property type="entry name" value="Cobalamin biosynthesis CobH/CbiC, precorrin-8X methylmutase"/>
    <property type="match status" value="1"/>
</dbReference>
<evidence type="ECO:0000256" key="1">
    <source>
        <dbReference type="ARBA" id="ARBA00004953"/>
    </source>
</evidence>
<name>A0A174L907_9FIRM</name>
<keyword evidence="3" id="KW-0169">Cobalamin biosynthesis</keyword>
<dbReference type="PANTHER" id="PTHR43588:SF1">
    <property type="entry name" value="COBALT-PRECORRIN-8 METHYLMUTASE"/>
    <property type="match status" value="1"/>
</dbReference>
<dbReference type="Pfam" id="PF02570">
    <property type="entry name" value="CbiC"/>
    <property type="match status" value="1"/>
</dbReference>
<gene>
    <name evidence="6" type="primary">cbiC</name>
    <name evidence="6" type="ORF">ERS852491_04503</name>
</gene>
<dbReference type="PANTHER" id="PTHR43588">
    <property type="entry name" value="COBALT-PRECORRIN-8 METHYLMUTASE"/>
    <property type="match status" value="1"/>
</dbReference>
<evidence type="ECO:0000313" key="7">
    <source>
        <dbReference type="Proteomes" id="UP000095544"/>
    </source>
</evidence>
<comment type="similarity">
    <text evidence="2">Belongs to the CobH/CbiC family.</text>
</comment>
<organism evidence="6 7">
    <name type="scientific">Faecalicatena contorta</name>
    <dbReference type="NCBI Taxonomy" id="39482"/>
    <lineage>
        <taxon>Bacteria</taxon>
        <taxon>Bacillati</taxon>
        <taxon>Bacillota</taxon>
        <taxon>Clostridia</taxon>
        <taxon>Lachnospirales</taxon>
        <taxon>Lachnospiraceae</taxon>
        <taxon>Faecalicatena</taxon>
    </lineage>
</organism>
<dbReference type="EC" id="5.4.1.-" evidence="6"/>
<accession>A0A174L907</accession>
<dbReference type="OrthoDB" id="9780708at2"/>
<reference evidence="6 7" key="1">
    <citation type="submission" date="2015-09" db="EMBL/GenBank/DDBJ databases">
        <authorList>
            <consortium name="Pathogen Informatics"/>
        </authorList>
    </citation>
    <scope>NUCLEOTIDE SEQUENCE [LARGE SCALE GENOMIC DNA]</scope>
    <source>
        <strain evidence="6 7">2789STDY5834876</strain>
    </source>
</reference>
<dbReference type="EMBL" id="CYZU01000065">
    <property type="protein sequence ID" value="CUP19176.1"/>
    <property type="molecule type" value="Genomic_DNA"/>
</dbReference>
<keyword evidence="4 6" id="KW-0413">Isomerase</keyword>
<dbReference type="STRING" id="39482.ERS852491_04503"/>
<protein>
    <submittedName>
        <fullName evidence="6">Cobalt-precorrin-8X methylmutase</fullName>
        <ecNumber evidence="6">5.4.1.-</ecNumber>
    </submittedName>
</protein>
<evidence type="ECO:0000256" key="3">
    <source>
        <dbReference type="ARBA" id="ARBA00022573"/>
    </source>
</evidence>
<evidence type="ECO:0000256" key="4">
    <source>
        <dbReference type="ARBA" id="ARBA00023235"/>
    </source>
</evidence>
<dbReference type="GO" id="GO:0009236">
    <property type="term" value="P:cobalamin biosynthetic process"/>
    <property type="evidence" value="ECO:0007669"/>
    <property type="project" value="UniProtKB-UniPathway"/>
</dbReference>
<proteinExistence type="inferred from homology"/>
<evidence type="ECO:0000259" key="5">
    <source>
        <dbReference type="Pfam" id="PF02570"/>
    </source>
</evidence>
<evidence type="ECO:0000313" key="6">
    <source>
        <dbReference type="EMBL" id="CUP19176.1"/>
    </source>
</evidence>
<dbReference type="AlphaFoldDB" id="A0A174L907"/>
<dbReference type="Proteomes" id="UP000095544">
    <property type="component" value="Unassembled WGS sequence"/>
</dbReference>
<evidence type="ECO:0000256" key="2">
    <source>
        <dbReference type="ARBA" id="ARBA00009774"/>
    </source>
</evidence>